<dbReference type="Proteomes" id="UP000094960">
    <property type="component" value="Chromosome"/>
</dbReference>
<dbReference type="CDD" id="cd09726">
    <property type="entry name" value="RAMP_I_III"/>
    <property type="match status" value="1"/>
</dbReference>
<dbReference type="InterPro" id="IPR023825">
    <property type="entry name" value="CRISPR-assoc_RAMP_BGP1436"/>
</dbReference>
<evidence type="ECO:0000256" key="2">
    <source>
        <dbReference type="ARBA" id="ARBA00093789"/>
    </source>
</evidence>
<feature type="domain" description="CRISPR type III-associated protein" evidence="4">
    <location>
        <begin position="97"/>
        <end position="128"/>
    </location>
</feature>
<evidence type="ECO:0000256" key="3">
    <source>
        <dbReference type="SAM" id="MobiDB-lite"/>
    </source>
</evidence>
<dbReference type="KEGG" id="spun:BFF78_08520"/>
<keyword evidence="6" id="KW-1185">Reference proteome</keyword>
<dbReference type="EMBL" id="CP017248">
    <property type="protein sequence ID" value="AOR31079.1"/>
    <property type="molecule type" value="Genomic_DNA"/>
</dbReference>
<proteinExistence type="predicted"/>
<dbReference type="NCBIfam" id="TIGR03986">
    <property type="entry name" value="TIGR03986 family CRISPR-associated RAMP protein"/>
    <property type="match status" value="1"/>
</dbReference>
<keyword evidence="1" id="KW-0051">Antiviral defense</keyword>
<evidence type="ECO:0000313" key="6">
    <source>
        <dbReference type="Proteomes" id="UP000094960"/>
    </source>
</evidence>
<gene>
    <name evidence="5" type="ORF">BFF78_08520</name>
</gene>
<evidence type="ECO:0000313" key="5">
    <source>
        <dbReference type="EMBL" id="AOR31079.1"/>
    </source>
</evidence>
<feature type="region of interest" description="Disordered" evidence="3">
    <location>
        <begin position="87"/>
        <end position="106"/>
    </location>
</feature>
<organism evidence="5 6">
    <name type="scientific">Streptomyces fodineus</name>
    <dbReference type="NCBI Taxonomy" id="1904616"/>
    <lineage>
        <taxon>Bacteria</taxon>
        <taxon>Bacillati</taxon>
        <taxon>Actinomycetota</taxon>
        <taxon>Actinomycetes</taxon>
        <taxon>Kitasatosporales</taxon>
        <taxon>Streptomycetaceae</taxon>
        <taxon>Streptomyces</taxon>
    </lineage>
</organism>
<dbReference type="RefSeq" id="WP_069777727.1">
    <property type="nucleotide sequence ID" value="NZ_CP017248.1"/>
</dbReference>
<feature type="compositionally biased region" description="Basic and acidic residues" evidence="3">
    <location>
        <begin position="761"/>
        <end position="776"/>
    </location>
</feature>
<reference evidence="6" key="1">
    <citation type="submission" date="2016-09" db="EMBL/GenBank/DDBJ databases">
        <title>Streptomyces puniciscabiei strain:TW1S1 Genome sequencing and assembly.</title>
        <authorList>
            <person name="Kim M.-K."/>
            <person name="Kim S.B."/>
        </authorList>
    </citation>
    <scope>NUCLEOTIDE SEQUENCE [LARGE SCALE GENOMIC DNA]</scope>
    <source>
        <strain evidence="6">TW1S1</strain>
    </source>
</reference>
<sequence>MSRRNYNGRQPAGGGSGGAFTAPAAADVFVNPYTFVPFPAFPDPADRSAIRRAPAGHERLERGRFSGSVGVELTVCSPLLLRGIRPGEEGTFPRRPGRGADGQGVPFIPGSSLAGAVRSLHETLAGGCLRVFDADFRPGYRDVARDRPGWRLARVDAIDRDGRPTRLNVCDADVVWVPARDLAQTEALGSAEAVVTGATVHLESRGERVSFGKNNGRAVWRRQLTDPAKVRRGESWVVLVTDGSARPGERRNKTYGWVETRYFCAVGKLAARSSEVQTGTGWDQAWQRYLDAVDGTDDMRRARQEGREHDEKPEVVPVRFPVRRTKQLAREPEVVGRRIAARRRLFEGQVVWIRQGKAAGKATQPGLGLVAVEEISLSQVWRHAGGGHTAAERVPGVLHPCRDERELCPTCRIFGSADTGGSDRAAARQRSYRGHLRFSDGLPSGGDDVSGSVLCEPVAVALPPLSAPRPGAGQFYLETPKGKKVPQPMPQADPLREWGSALDAQSRRNLRGRKQYWLTGRPDRRPYFRATANRPEVFHELYARDDDSENRMLTHAEAVPARARFRYTVHYENLDRAELGGVLAALAPQYALRLPESEGDWEGIGGDDAIGFALGGGRPLGFGTCTSRITSLRVESAVGRYTGRQEDEAATTVRLQAAVDAFADSVPDPVRRTWSALRHALTLDRAAPHLVWYPPAGPLPEEGALPAQHLMPSFEFWKQSRGFRGEPNRREPEKETYHPLTSLPPATARPAQLGLETVPDAEQRAQGAERLRKADAQTRTSGRNGNDDHSGNGGRGRA</sequence>
<feature type="compositionally biased region" description="Basic and acidic residues" evidence="3">
    <location>
        <begin position="723"/>
        <end position="737"/>
    </location>
</feature>
<comment type="subunit">
    <text evidence="2">Part of the Csm effector complex that includes Cas10, Csm2, Csm3, Csm4 and Csm5.</text>
</comment>
<protein>
    <submittedName>
        <fullName evidence="5">CRISPR-associated RAMP family protein</fullName>
    </submittedName>
</protein>
<accession>A0A1D7Y6S3</accession>
<dbReference type="Pfam" id="PF03787">
    <property type="entry name" value="RAMPs"/>
    <property type="match status" value="1"/>
</dbReference>
<name>A0A1D7Y6S3_9ACTN</name>
<dbReference type="GO" id="GO:0051607">
    <property type="term" value="P:defense response to virus"/>
    <property type="evidence" value="ECO:0007669"/>
    <property type="project" value="UniProtKB-KW"/>
</dbReference>
<dbReference type="InterPro" id="IPR005537">
    <property type="entry name" value="RAMP_III_fam"/>
</dbReference>
<evidence type="ECO:0000256" key="1">
    <source>
        <dbReference type="ARBA" id="ARBA00023118"/>
    </source>
</evidence>
<evidence type="ECO:0000259" key="4">
    <source>
        <dbReference type="Pfam" id="PF03787"/>
    </source>
</evidence>
<feature type="region of interest" description="Disordered" evidence="3">
    <location>
        <begin position="722"/>
        <end position="798"/>
    </location>
</feature>
<dbReference type="AlphaFoldDB" id="A0A1D7Y6S3"/>